<dbReference type="Gene3D" id="3.30.40.100">
    <property type="match status" value="1"/>
</dbReference>
<feature type="compositionally biased region" description="Polar residues" evidence="4">
    <location>
        <begin position="11"/>
        <end position="25"/>
    </location>
</feature>
<name>A0A9D3PSY8_MEGAT</name>
<evidence type="ECO:0000313" key="8">
    <source>
        <dbReference type="Proteomes" id="UP001046870"/>
    </source>
</evidence>
<dbReference type="InterPro" id="IPR042778">
    <property type="entry name" value="ZCWPW1/ZCWPW2"/>
</dbReference>
<organism evidence="7 8">
    <name type="scientific">Megalops atlanticus</name>
    <name type="common">Tarpon</name>
    <name type="synonym">Clupea gigantea</name>
    <dbReference type="NCBI Taxonomy" id="7932"/>
    <lineage>
        <taxon>Eukaryota</taxon>
        <taxon>Metazoa</taxon>
        <taxon>Chordata</taxon>
        <taxon>Craniata</taxon>
        <taxon>Vertebrata</taxon>
        <taxon>Euteleostomi</taxon>
        <taxon>Actinopterygii</taxon>
        <taxon>Neopterygii</taxon>
        <taxon>Teleostei</taxon>
        <taxon>Elopiformes</taxon>
        <taxon>Megalopidae</taxon>
        <taxon>Megalops</taxon>
    </lineage>
</organism>
<feature type="region of interest" description="Disordered" evidence="4">
    <location>
        <begin position="335"/>
        <end position="409"/>
    </location>
</feature>
<evidence type="ECO:0000259" key="6">
    <source>
        <dbReference type="PROSITE" id="PS51050"/>
    </source>
</evidence>
<dbReference type="InterPro" id="IPR011124">
    <property type="entry name" value="Znf_CW"/>
</dbReference>
<keyword evidence="8" id="KW-1185">Reference proteome</keyword>
<gene>
    <name evidence="7" type="ORF">MATL_G00166290</name>
</gene>
<reference evidence="7" key="1">
    <citation type="submission" date="2021-01" db="EMBL/GenBank/DDBJ databases">
        <authorList>
            <person name="Zahm M."/>
            <person name="Roques C."/>
            <person name="Cabau C."/>
            <person name="Klopp C."/>
            <person name="Donnadieu C."/>
            <person name="Jouanno E."/>
            <person name="Lampietro C."/>
            <person name="Louis A."/>
            <person name="Herpin A."/>
            <person name="Echchiki A."/>
            <person name="Berthelot C."/>
            <person name="Parey E."/>
            <person name="Roest-Crollius H."/>
            <person name="Braasch I."/>
            <person name="Postlethwait J."/>
            <person name="Bobe J."/>
            <person name="Montfort J."/>
            <person name="Bouchez O."/>
            <person name="Begum T."/>
            <person name="Mejri S."/>
            <person name="Adams A."/>
            <person name="Chen W.-J."/>
            <person name="Guiguen Y."/>
        </authorList>
    </citation>
    <scope>NUCLEOTIDE SEQUENCE</scope>
    <source>
        <strain evidence="7">YG-15Mar2019-1</strain>
        <tissue evidence="7">Brain</tissue>
    </source>
</reference>
<dbReference type="InterPro" id="IPR000313">
    <property type="entry name" value="PWWP_dom"/>
</dbReference>
<keyword evidence="3" id="KW-0862">Zinc</keyword>
<keyword evidence="2" id="KW-0863">Zinc-finger</keyword>
<dbReference type="PROSITE" id="PS51050">
    <property type="entry name" value="ZF_CW"/>
    <property type="match status" value="1"/>
</dbReference>
<keyword evidence="1" id="KW-0479">Metal-binding</keyword>
<comment type="caution">
    <text evidence="7">The sequence shown here is derived from an EMBL/GenBank/DDBJ whole genome shotgun (WGS) entry which is preliminary data.</text>
</comment>
<evidence type="ECO:0008006" key="9">
    <source>
        <dbReference type="Google" id="ProtNLM"/>
    </source>
</evidence>
<protein>
    <recommendedName>
        <fullName evidence="9">Zinc finger CW-type PWWP domain protein 1</fullName>
    </recommendedName>
</protein>
<dbReference type="GO" id="GO:0005634">
    <property type="term" value="C:nucleus"/>
    <property type="evidence" value="ECO:0007669"/>
    <property type="project" value="TreeGrafter"/>
</dbReference>
<evidence type="ECO:0000259" key="5">
    <source>
        <dbReference type="PROSITE" id="PS50812"/>
    </source>
</evidence>
<evidence type="ECO:0000256" key="3">
    <source>
        <dbReference type="ARBA" id="ARBA00022833"/>
    </source>
</evidence>
<dbReference type="PANTHER" id="PTHR15999">
    <property type="entry name" value="ZINC FINGER CW-TYPE PWWP DOMAIN PROTEIN 1"/>
    <property type="match status" value="1"/>
</dbReference>
<feature type="compositionally biased region" description="Basic and acidic residues" evidence="4">
    <location>
        <begin position="357"/>
        <end position="377"/>
    </location>
</feature>
<feature type="domain" description="PWWP" evidence="5">
    <location>
        <begin position="183"/>
        <end position="249"/>
    </location>
</feature>
<dbReference type="SMART" id="SM00293">
    <property type="entry name" value="PWWP"/>
    <property type="match status" value="1"/>
</dbReference>
<feature type="region of interest" description="Disordered" evidence="4">
    <location>
        <begin position="1"/>
        <end position="25"/>
    </location>
</feature>
<evidence type="ECO:0000256" key="1">
    <source>
        <dbReference type="ARBA" id="ARBA00022723"/>
    </source>
</evidence>
<feature type="region of interest" description="Disordered" evidence="4">
    <location>
        <begin position="64"/>
        <end position="105"/>
    </location>
</feature>
<dbReference type="Pfam" id="PF07496">
    <property type="entry name" value="zf-CW"/>
    <property type="match status" value="1"/>
</dbReference>
<evidence type="ECO:0000256" key="2">
    <source>
        <dbReference type="ARBA" id="ARBA00022771"/>
    </source>
</evidence>
<dbReference type="SUPFAM" id="SSF63748">
    <property type="entry name" value="Tudor/PWWP/MBT"/>
    <property type="match status" value="1"/>
</dbReference>
<dbReference type="EMBL" id="JAFDVH010000014">
    <property type="protein sequence ID" value="KAG7464505.1"/>
    <property type="molecule type" value="Genomic_DNA"/>
</dbReference>
<sequence length="441" mass="49874">MHMDRPVRKIAQTNPRPSSGLLSDNQYDDIFNSVLDSSLEHCLEDARAVLSEVELLQASLDQDCDRGEEQDSSLPSSRSRKKKKLKESRAAATREQPSTKHQWECQEETQHSYSSQETYDPWVQCSVHSCRKWRRLELDADLSVLPSDWTCSLNTDRQRSSCEVPQESWSGSEGELIYSSLVPGSMVWAQQPGFTWWPAMIEADPDSKTSFLFNSRKDESPSKYHVTYFGNPVCRAWVSSSRVRAFHALSQETAVSAVNRQTSRKMLNEALHMAREAQELSLKRRLSQFGFCCRYAHKTASSPGSGHTAERMWYLEYSSEEEDAAVTLEKRKRIKAAGANKAATVGTKQRQRGKNGRKMDRNTELGSEGEKVEEKKAAHPLFTGSKKKKATSKPAPPGTHQTVPEFPACPGQILTSRQKLLKDTGPKEEEEDFSLLLFMEE</sequence>
<proteinExistence type="predicted"/>
<dbReference type="OrthoDB" id="5964980at2759"/>
<dbReference type="Gene3D" id="2.30.30.140">
    <property type="match status" value="1"/>
</dbReference>
<dbReference type="PROSITE" id="PS50812">
    <property type="entry name" value="PWWP"/>
    <property type="match status" value="1"/>
</dbReference>
<dbReference type="PANTHER" id="PTHR15999:SF2">
    <property type="entry name" value="ZINC FINGER CW-TYPE PWWP DOMAIN PROTEIN 1"/>
    <property type="match status" value="1"/>
</dbReference>
<dbReference type="Pfam" id="PF00855">
    <property type="entry name" value="PWWP"/>
    <property type="match status" value="1"/>
</dbReference>
<dbReference type="AlphaFoldDB" id="A0A9D3PSY8"/>
<dbReference type="GO" id="GO:0008270">
    <property type="term" value="F:zinc ion binding"/>
    <property type="evidence" value="ECO:0007669"/>
    <property type="project" value="UniProtKB-KW"/>
</dbReference>
<dbReference type="CDD" id="cd20145">
    <property type="entry name" value="PWWP_ZCWPW1"/>
    <property type="match status" value="1"/>
</dbReference>
<evidence type="ECO:0000313" key="7">
    <source>
        <dbReference type="EMBL" id="KAG7464505.1"/>
    </source>
</evidence>
<evidence type="ECO:0000256" key="4">
    <source>
        <dbReference type="SAM" id="MobiDB-lite"/>
    </source>
</evidence>
<accession>A0A9D3PSY8</accession>
<dbReference type="Proteomes" id="UP001046870">
    <property type="component" value="Chromosome 14"/>
</dbReference>
<feature type="domain" description="CW-type" evidence="6">
    <location>
        <begin position="116"/>
        <end position="170"/>
    </location>
</feature>